<feature type="transmembrane region" description="Helical" evidence="5">
    <location>
        <begin position="126"/>
        <end position="148"/>
    </location>
</feature>
<dbReference type="PANTHER" id="PTHR24421:SF63">
    <property type="entry name" value="SENSOR HISTIDINE KINASE DESK"/>
    <property type="match status" value="1"/>
</dbReference>
<feature type="transmembrane region" description="Helical" evidence="5">
    <location>
        <begin position="154"/>
        <end position="176"/>
    </location>
</feature>
<dbReference type="EMBL" id="JBHSIT010000003">
    <property type="protein sequence ID" value="MFC4907872.1"/>
    <property type="molecule type" value="Genomic_DNA"/>
</dbReference>
<evidence type="ECO:0000256" key="5">
    <source>
        <dbReference type="SAM" id="Phobius"/>
    </source>
</evidence>
<evidence type="ECO:0000256" key="1">
    <source>
        <dbReference type="ARBA" id="ARBA00022679"/>
    </source>
</evidence>
<keyword evidence="5" id="KW-0812">Transmembrane</keyword>
<comment type="caution">
    <text evidence="7">The sequence shown here is derived from an EMBL/GenBank/DDBJ whole genome shotgun (WGS) entry which is preliminary data.</text>
</comment>
<keyword evidence="3" id="KW-0902">Two-component regulatory system</keyword>
<dbReference type="Gene3D" id="3.30.565.10">
    <property type="entry name" value="Histidine kinase-like ATPase, C-terminal domain"/>
    <property type="match status" value="1"/>
</dbReference>
<evidence type="ECO:0000256" key="4">
    <source>
        <dbReference type="SAM" id="MobiDB-lite"/>
    </source>
</evidence>
<sequence length="449" mass="47654">MTTSAELEQRAAARFERYRRVTYRSFLLAGAGIIGPTVIGLFLGNRDGRLAMPLLLLGVAGLGVLFWFYMRIVRDGLDGGAERRDVLAGGAVALLLAPLIVAHPLGIMIPYFWLAAVVLSPMRLRTIVWLCLAIGAVEVAFATVGWSLSEHRPVRWWVPPVAFVAFAGSAGVVAFVNRYQRRIWDLHVETHAVRQALARVAVSEERLRFSRDLHDLLGHSLSLIAVKSELAMRMTESDPERARAEMSDVRRTARDALREVRAAVRGYRAIELDAELAGVRAVLETAGVRCEVGPVPDDLPPEVRAVLAWVIREGATNVIKHSDARSCAIGLTRYGGTVVLELANDGVRGAFRTGVRGASEGGPATDSRGSGPGPETESGSGSGPESGSGSGSGVRAGAEPVPGSGLAGLGERVAVLGGELSAGPDGRDRFLLRAVLPLDGSVRAPQGAS</sequence>
<feature type="region of interest" description="Disordered" evidence="4">
    <location>
        <begin position="353"/>
        <end position="408"/>
    </location>
</feature>
<evidence type="ECO:0000256" key="3">
    <source>
        <dbReference type="ARBA" id="ARBA00023012"/>
    </source>
</evidence>
<evidence type="ECO:0000259" key="6">
    <source>
        <dbReference type="Pfam" id="PF07730"/>
    </source>
</evidence>
<dbReference type="RefSeq" id="WP_378254018.1">
    <property type="nucleotide sequence ID" value="NZ_JBHSIT010000003.1"/>
</dbReference>
<dbReference type="InterPro" id="IPR050482">
    <property type="entry name" value="Sensor_HK_TwoCompSys"/>
</dbReference>
<evidence type="ECO:0000313" key="8">
    <source>
        <dbReference type="Proteomes" id="UP001595872"/>
    </source>
</evidence>
<keyword evidence="8" id="KW-1185">Reference proteome</keyword>
<proteinExistence type="predicted"/>
<evidence type="ECO:0000256" key="2">
    <source>
        <dbReference type="ARBA" id="ARBA00022777"/>
    </source>
</evidence>
<dbReference type="PANTHER" id="PTHR24421">
    <property type="entry name" value="NITRATE/NITRITE SENSOR PROTEIN NARX-RELATED"/>
    <property type="match status" value="1"/>
</dbReference>
<name>A0ABV9TUT0_9ACTN</name>
<keyword evidence="1" id="KW-0808">Transferase</keyword>
<feature type="compositionally biased region" description="Gly residues" evidence="4">
    <location>
        <begin position="380"/>
        <end position="394"/>
    </location>
</feature>
<protein>
    <submittedName>
        <fullName evidence="7">Sensor histidine kinase</fullName>
    </submittedName>
</protein>
<feature type="transmembrane region" description="Helical" evidence="5">
    <location>
        <begin position="50"/>
        <end position="70"/>
    </location>
</feature>
<dbReference type="Gene3D" id="1.20.5.1930">
    <property type="match status" value="1"/>
</dbReference>
<organism evidence="7 8">
    <name type="scientific">Actinomadura gamaensis</name>
    <dbReference type="NCBI Taxonomy" id="1763541"/>
    <lineage>
        <taxon>Bacteria</taxon>
        <taxon>Bacillati</taxon>
        <taxon>Actinomycetota</taxon>
        <taxon>Actinomycetes</taxon>
        <taxon>Streptosporangiales</taxon>
        <taxon>Thermomonosporaceae</taxon>
        <taxon>Actinomadura</taxon>
    </lineage>
</organism>
<dbReference type="GO" id="GO:0016301">
    <property type="term" value="F:kinase activity"/>
    <property type="evidence" value="ECO:0007669"/>
    <property type="project" value="UniProtKB-KW"/>
</dbReference>
<reference evidence="8" key="1">
    <citation type="journal article" date="2019" name="Int. J. Syst. Evol. Microbiol.">
        <title>The Global Catalogue of Microorganisms (GCM) 10K type strain sequencing project: providing services to taxonomists for standard genome sequencing and annotation.</title>
        <authorList>
            <consortium name="The Broad Institute Genomics Platform"/>
            <consortium name="The Broad Institute Genome Sequencing Center for Infectious Disease"/>
            <person name="Wu L."/>
            <person name="Ma J."/>
        </authorList>
    </citation>
    <scope>NUCLEOTIDE SEQUENCE [LARGE SCALE GENOMIC DNA]</scope>
    <source>
        <strain evidence="8">KLKA75</strain>
    </source>
</reference>
<keyword evidence="5" id="KW-1133">Transmembrane helix</keyword>
<feature type="transmembrane region" description="Helical" evidence="5">
    <location>
        <begin position="23"/>
        <end position="43"/>
    </location>
</feature>
<dbReference type="Pfam" id="PF07730">
    <property type="entry name" value="HisKA_3"/>
    <property type="match status" value="1"/>
</dbReference>
<evidence type="ECO:0000313" key="7">
    <source>
        <dbReference type="EMBL" id="MFC4907872.1"/>
    </source>
</evidence>
<dbReference type="InterPro" id="IPR011712">
    <property type="entry name" value="Sig_transdc_His_kin_sub3_dim/P"/>
</dbReference>
<dbReference type="Proteomes" id="UP001595872">
    <property type="component" value="Unassembled WGS sequence"/>
</dbReference>
<keyword evidence="2 7" id="KW-0418">Kinase</keyword>
<feature type="domain" description="Signal transduction histidine kinase subgroup 3 dimerisation and phosphoacceptor" evidence="6">
    <location>
        <begin position="205"/>
        <end position="269"/>
    </location>
</feature>
<feature type="transmembrane region" description="Helical" evidence="5">
    <location>
        <begin position="90"/>
        <end position="114"/>
    </location>
</feature>
<keyword evidence="5" id="KW-0472">Membrane</keyword>
<gene>
    <name evidence="7" type="ORF">ACFPCY_11120</name>
</gene>
<accession>A0ABV9TUT0</accession>
<dbReference type="InterPro" id="IPR036890">
    <property type="entry name" value="HATPase_C_sf"/>
</dbReference>